<dbReference type="OrthoDB" id="5419426at2"/>
<dbReference type="EMBL" id="LWBP01000089">
    <property type="protein sequence ID" value="OQP64518.1"/>
    <property type="molecule type" value="Genomic_DNA"/>
</dbReference>
<gene>
    <name evidence="1" type="ORF">A4R26_15815</name>
</gene>
<dbReference type="SUPFAM" id="SSF55729">
    <property type="entry name" value="Acyl-CoA N-acyltransferases (Nat)"/>
    <property type="match status" value="1"/>
</dbReference>
<organism evidence="1 2">
    <name type="scientific">Niastella populi</name>
    <dbReference type="NCBI Taxonomy" id="550983"/>
    <lineage>
        <taxon>Bacteria</taxon>
        <taxon>Pseudomonadati</taxon>
        <taxon>Bacteroidota</taxon>
        <taxon>Chitinophagia</taxon>
        <taxon>Chitinophagales</taxon>
        <taxon>Chitinophagaceae</taxon>
        <taxon>Niastella</taxon>
    </lineage>
</organism>
<protein>
    <recommendedName>
        <fullName evidence="3">N-acetyltransferase domain-containing protein</fullName>
    </recommendedName>
</protein>
<evidence type="ECO:0000313" key="2">
    <source>
        <dbReference type="Proteomes" id="UP000192276"/>
    </source>
</evidence>
<name>A0A1V9G1Z0_9BACT</name>
<comment type="caution">
    <text evidence="1">The sequence shown here is derived from an EMBL/GenBank/DDBJ whole genome shotgun (WGS) entry which is preliminary data.</text>
</comment>
<proteinExistence type="predicted"/>
<dbReference type="InterPro" id="IPR016181">
    <property type="entry name" value="Acyl_CoA_acyltransferase"/>
</dbReference>
<evidence type="ECO:0000313" key="1">
    <source>
        <dbReference type="EMBL" id="OQP64518.1"/>
    </source>
</evidence>
<dbReference type="RefSeq" id="WP_081163506.1">
    <property type="nucleotide sequence ID" value="NZ_LWBP01000089.1"/>
</dbReference>
<dbReference type="Proteomes" id="UP000192276">
    <property type="component" value="Unassembled WGS sequence"/>
</dbReference>
<keyword evidence="2" id="KW-1185">Reference proteome</keyword>
<sequence>MTLYMDFLAERGYTASYLWTTSELPAAAALYRRYGFVVTEEIPSSSFGKPVIEQKYSLKL</sequence>
<reference evidence="2" key="1">
    <citation type="submission" date="2016-04" db="EMBL/GenBank/DDBJ databases">
        <authorList>
            <person name="Chen L."/>
            <person name="Zhuang W."/>
            <person name="Wang G."/>
        </authorList>
    </citation>
    <scope>NUCLEOTIDE SEQUENCE [LARGE SCALE GENOMIC DNA]</scope>
    <source>
        <strain evidence="2">208</strain>
    </source>
</reference>
<dbReference type="AlphaFoldDB" id="A0A1V9G1Z0"/>
<accession>A0A1V9G1Z0</accession>
<evidence type="ECO:0008006" key="3">
    <source>
        <dbReference type="Google" id="ProtNLM"/>
    </source>
</evidence>
<dbReference type="Gene3D" id="3.40.630.30">
    <property type="match status" value="1"/>
</dbReference>